<dbReference type="AlphaFoldDB" id="A0A1E3LXD4"/>
<keyword evidence="3" id="KW-0560">Oxidoreductase</keyword>
<dbReference type="FunFam" id="3.40.50.720:FF:000084">
    <property type="entry name" value="Short-chain dehydrogenase reductase"/>
    <property type="match status" value="1"/>
</dbReference>
<dbReference type="STRING" id="1888892.BFL28_13880"/>
<protein>
    <recommendedName>
        <fullName evidence="6">Short-chain dehydrogenase</fullName>
    </recommendedName>
</protein>
<keyword evidence="2" id="KW-0521">NADP</keyword>
<accession>A0A1E3LXD4</accession>
<dbReference type="Proteomes" id="UP000094487">
    <property type="component" value="Unassembled WGS sequence"/>
</dbReference>
<organism evidence="4 5">
    <name type="scientific">Sphingomonas turrisvirgatae</name>
    <dbReference type="NCBI Taxonomy" id="1888892"/>
    <lineage>
        <taxon>Bacteria</taxon>
        <taxon>Pseudomonadati</taxon>
        <taxon>Pseudomonadota</taxon>
        <taxon>Alphaproteobacteria</taxon>
        <taxon>Sphingomonadales</taxon>
        <taxon>Sphingomonadaceae</taxon>
        <taxon>Sphingomonas</taxon>
    </lineage>
</organism>
<keyword evidence="5" id="KW-1185">Reference proteome</keyword>
<evidence type="ECO:0000256" key="1">
    <source>
        <dbReference type="ARBA" id="ARBA00006484"/>
    </source>
</evidence>
<name>A0A1E3LXD4_9SPHN</name>
<comment type="caution">
    <text evidence="4">The sequence shown here is derived from an EMBL/GenBank/DDBJ whole genome shotgun (WGS) entry which is preliminary data.</text>
</comment>
<dbReference type="Pfam" id="PF13561">
    <property type="entry name" value="adh_short_C2"/>
    <property type="match status" value="1"/>
</dbReference>
<dbReference type="GO" id="GO:0009062">
    <property type="term" value="P:fatty acid catabolic process"/>
    <property type="evidence" value="ECO:0007669"/>
    <property type="project" value="InterPro"/>
</dbReference>
<sequence>MATYRPSLFAGCNAVVAGGTSGINLGIAKAIAACGAKVAVIGRNAEKAEGAAQALRDIGPEAMALIADVRDFAAVDAAMAHAAQQLGPLDFVVAGAAGNFIAAADALSSNGFRTVTDIDLLGTFHTFKAARSRLREAGASLIAISSGQAFQPMWGQAHASAAKAGIESLVRTLALEWGPAGIRVNSLSPGPIAATEGVKRLVPQSRIDAIASRLPVRRFGSAGEVGNAAVFLLSPAASFVTGMTLFCDGGMMLTPYDGQPDAGLVPETVR</sequence>
<reference evidence="4 5" key="1">
    <citation type="submission" date="2016-08" db="EMBL/GenBank/DDBJ databases">
        <title>Draft genome of the agarase producing Sphingomonas sp. MCT13.</title>
        <authorList>
            <person name="D'Andrea M.M."/>
            <person name="Rossolini G.M."/>
            <person name="Thaller M.C."/>
        </authorList>
    </citation>
    <scope>NUCLEOTIDE SEQUENCE [LARGE SCALE GENOMIC DNA]</scope>
    <source>
        <strain evidence="4 5">MCT13</strain>
    </source>
</reference>
<dbReference type="Gene3D" id="3.40.50.720">
    <property type="entry name" value="NAD(P)-binding Rossmann-like Domain"/>
    <property type="match status" value="1"/>
</dbReference>
<evidence type="ECO:0000256" key="2">
    <source>
        <dbReference type="ARBA" id="ARBA00022857"/>
    </source>
</evidence>
<dbReference type="PANTHER" id="PTHR43296:SF2">
    <property type="entry name" value="PEROXISOMAL 2,4-DIENOYL-COA REDUCTASE [(3E)-ENOYL-COA-PRODUCING]"/>
    <property type="match status" value="1"/>
</dbReference>
<evidence type="ECO:0000256" key="3">
    <source>
        <dbReference type="ARBA" id="ARBA00023002"/>
    </source>
</evidence>
<gene>
    <name evidence="4" type="ORF">BFL28_13880</name>
</gene>
<dbReference type="OrthoDB" id="286404at2"/>
<dbReference type="InterPro" id="IPR036291">
    <property type="entry name" value="NAD(P)-bd_dom_sf"/>
</dbReference>
<dbReference type="EMBL" id="MDDS01000014">
    <property type="protein sequence ID" value="ODP38482.1"/>
    <property type="molecule type" value="Genomic_DNA"/>
</dbReference>
<dbReference type="PANTHER" id="PTHR43296">
    <property type="entry name" value="PEROXISOMAL 2,4-DIENOYL-COA REDUCTASE"/>
    <property type="match status" value="1"/>
</dbReference>
<dbReference type="PRINTS" id="PR00081">
    <property type="entry name" value="GDHRDH"/>
</dbReference>
<evidence type="ECO:0000313" key="4">
    <source>
        <dbReference type="EMBL" id="ODP38482.1"/>
    </source>
</evidence>
<dbReference type="GO" id="GO:0008670">
    <property type="term" value="F:2,4-dienoyl-CoA reductase (NADPH) activity"/>
    <property type="evidence" value="ECO:0007669"/>
    <property type="project" value="InterPro"/>
</dbReference>
<dbReference type="InterPro" id="IPR045017">
    <property type="entry name" value="DECR2-like"/>
</dbReference>
<evidence type="ECO:0000313" key="5">
    <source>
        <dbReference type="Proteomes" id="UP000094487"/>
    </source>
</evidence>
<dbReference type="SUPFAM" id="SSF51735">
    <property type="entry name" value="NAD(P)-binding Rossmann-fold domains"/>
    <property type="match status" value="1"/>
</dbReference>
<dbReference type="NCBIfam" id="NF005752">
    <property type="entry name" value="PRK07576.1"/>
    <property type="match status" value="1"/>
</dbReference>
<proteinExistence type="inferred from homology"/>
<dbReference type="InterPro" id="IPR002347">
    <property type="entry name" value="SDR_fam"/>
</dbReference>
<evidence type="ECO:0008006" key="6">
    <source>
        <dbReference type="Google" id="ProtNLM"/>
    </source>
</evidence>
<comment type="similarity">
    <text evidence="1">Belongs to the short-chain dehydrogenases/reductases (SDR) family.</text>
</comment>